<dbReference type="Proteomes" id="UP000028924">
    <property type="component" value="Unassembled WGS sequence"/>
</dbReference>
<evidence type="ECO:0000313" key="8">
    <source>
        <dbReference type="Proteomes" id="UP000028924"/>
    </source>
</evidence>
<organism evidence="7 8">
    <name type="scientific">Auxenochlorella protothecoides</name>
    <name type="common">Green microalga</name>
    <name type="synonym">Chlorella protothecoides</name>
    <dbReference type="NCBI Taxonomy" id="3075"/>
    <lineage>
        <taxon>Eukaryota</taxon>
        <taxon>Viridiplantae</taxon>
        <taxon>Chlorophyta</taxon>
        <taxon>core chlorophytes</taxon>
        <taxon>Trebouxiophyceae</taxon>
        <taxon>Chlorellales</taxon>
        <taxon>Chlorellaceae</taxon>
        <taxon>Auxenochlorella</taxon>
    </lineage>
</organism>
<feature type="transmembrane region" description="Helical" evidence="6">
    <location>
        <begin position="12"/>
        <end position="37"/>
    </location>
</feature>
<evidence type="ECO:0000256" key="2">
    <source>
        <dbReference type="ARBA" id="ARBA00009190"/>
    </source>
</evidence>
<comment type="similarity">
    <text evidence="2 6">Belongs to the GDT1 family.</text>
</comment>
<evidence type="ECO:0000256" key="1">
    <source>
        <dbReference type="ARBA" id="ARBA00004141"/>
    </source>
</evidence>
<dbReference type="AlphaFoldDB" id="A0A087SGY7"/>
<gene>
    <name evidence="7" type="ORF">F751_1870</name>
</gene>
<evidence type="ECO:0000256" key="4">
    <source>
        <dbReference type="ARBA" id="ARBA00022989"/>
    </source>
</evidence>
<dbReference type="EMBL" id="KL662111">
    <property type="protein sequence ID" value="KFM24991.1"/>
    <property type="molecule type" value="Genomic_DNA"/>
</dbReference>
<dbReference type="GO" id="GO:0016020">
    <property type="term" value="C:membrane"/>
    <property type="evidence" value="ECO:0007669"/>
    <property type="project" value="UniProtKB-SubCell"/>
</dbReference>
<keyword evidence="4 6" id="KW-1133">Transmembrane helix</keyword>
<evidence type="ECO:0000256" key="3">
    <source>
        <dbReference type="ARBA" id="ARBA00022692"/>
    </source>
</evidence>
<evidence type="ECO:0000313" key="7">
    <source>
        <dbReference type="EMBL" id="KFM24991.1"/>
    </source>
</evidence>
<comment type="caution">
    <text evidence="6">Lacks conserved residue(s) required for the propagation of feature annotation.</text>
</comment>
<dbReference type="Pfam" id="PF01169">
    <property type="entry name" value="GDT1"/>
    <property type="match status" value="1"/>
</dbReference>
<name>A0A087SGY7_AUXPR</name>
<evidence type="ECO:0000256" key="5">
    <source>
        <dbReference type="ARBA" id="ARBA00023136"/>
    </source>
</evidence>
<dbReference type="GeneID" id="23613261"/>
<reference evidence="7 8" key="1">
    <citation type="journal article" date="2014" name="BMC Genomics">
        <title>Oil accumulation mechanisms of the oleaginous microalga Chlorella protothecoides revealed through its genome, transcriptomes, and proteomes.</title>
        <authorList>
            <person name="Gao C."/>
            <person name="Wang Y."/>
            <person name="Shen Y."/>
            <person name="Yan D."/>
            <person name="He X."/>
            <person name="Dai J."/>
            <person name="Wu Q."/>
        </authorList>
    </citation>
    <scope>NUCLEOTIDE SEQUENCE [LARGE SCALE GENOMIC DNA]</scope>
    <source>
        <strain evidence="7 8">0710</strain>
    </source>
</reference>
<accession>A0A087SGY7</accession>
<dbReference type="RefSeq" id="XP_011397879.1">
    <property type="nucleotide sequence ID" value="XM_011399577.1"/>
</dbReference>
<proteinExistence type="inferred from homology"/>
<dbReference type="InterPro" id="IPR001727">
    <property type="entry name" value="GDT1-like"/>
</dbReference>
<keyword evidence="3 6" id="KW-0812">Transmembrane</keyword>
<dbReference type="GO" id="GO:0046873">
    <property type="term" value="F:metal ion transmembrane transporter activity"/>
    <property type="evidence" value="ECO:0007669"/>
    <property type="project" value="InterPro"/>
</dbReference>
<protein>
    <recommendedName>
        <fullName evidence="6">GDT1 family protein</fullName>
    </recommendedName>
</protein>
<feature type="transmembrane region" description="Helical" evidence="6">
    <location>
        <begin position="49"/>
        <end position="70"/>
    </location>
</feature>
<sequence>MLYEVSTHVAGVVLGALAGHGAASGLAILGGSALGGVANPRTVQIVSGVLFLGFAASTAFDIATGAHASIL</sequence>
<dbReference type="KEGG" id="apro:F751_1870"/>
<evidence type="ECO:0000256" key="6">
    <source>
        <dbReference type="RuleBase" id="RU365102"/>
    </source>
</evidence>
<comment type="subcellular location">
    <subcellularLocation>
        <location evidence="1 6">Membrane</location>
        <topology evidence="1 6">Multi-pass membrane protein</topology>
    </subcellularLocation>
</comment>
<keyword evidence="5 6" id="KW-0472">Membrane</keyword>
<keyword evidence="8" id="KW-1185">Reference proteome</keyword>